<protein>
    <submittedName>
        <fullName evidence="6">DUF1516 family protein</fullName>
    </submittedName>
</protein>
<evidence type="ECO:0000256" key="4">
    <source>
        <dbReference type="ARBA" id="ARBA00023136"/>
    </source>
</evidence>
<gene>
    <name evidence="6" type="ORF">GKZ89_07750</name>
</gene>
<proteinExistence type="predicted"/>
<dbReference type="OrthoDB" id="2365314at2"/>
<evidence type="ECO:0000256" key="3">
    <source>
        <dbReference type="ARBA" id="ARBA00022989"/>
    </source>
</evidence>
<keyword evidence="4 5" id="KW-0472">Membrane</keyword>
<dbReference type="InterPro" id="IPR010899">
    <property type="entry name" value="UPF0344"/>
</dbReference>
<evidence type="ECO:0000256" key="5">
    <source>
        <dbReference type="SAM" id="Phobius"/>
    </source>
</evidence>
<evidence type="ECO:0000256" key="1">
    <source>
        <dbReference type="ARBA" id="ARBA00022475"/>
    </source>
</evidence>
<dbReference type="Proteomes" id="UP000434639">
    <property type="component" value="Unassembled WGS sequence"/>
</dbReference>
<keyword evidence="1" id="KW-1003">Cell membrane</keyword>
<keyword evidence="3 5" id="KW-1133">Transmembrane helix</keyword>
<dbReference type="AlphaFoldDB" id="A0A7X2S4X5"/>
<evidence type="ECO:0000313" key="7">
    <source>
        <dbReference type="Proteomes" id="UP000434639"/>
    </source>
</evidence>
<feature type="transmembrane region" description="Helical" evidence="5">
    <location>
        <begin position="43"/>
        <end position="65"/>
    </location>
</feature>
<feature type="transmembrane region" description="Helical" evidence="5">
    <location>
        <begin position="15"/>
        <end position="34"/>
    </location>
</feature>
<keyword evidence="7" id="KW-1185">Reference proteome</keyword>
<dbReference type="EMBL" id="WMIB01000005">
    <property type="protein sequence ID" value="MTH53306.1"/>
    <property type="molecule type" value="Genomic_DNA"/>
</dbReference>
<name>A0A7X2S4X5_9BACI</name>
<comment type="caution">
    <text evidence="6">The sequence shown here is derived from an EMBL/GenBank/DDBJ whole genome shotgun (WGS) entry which is preliminary data.</text>
</comment>
<keyword evidence="2 5" id="KW-0812">Transmembrane</keyword>
<feature type="transmembrane region" description="Helical" evidence="5">
    <location>
        <begin position="71"/>
        <end position="91"/>
    </location>
</feature>
<evidence type="ECO:0000256" key="2">
    <source>
        <dbReference type="ARBA" id="ARBA00022692"/>
    </source>
</evidence>
<evidence type="ECO:0000313" key="6">
    <source>
        <dbReference type="EMBL" id="MTH53306.1"/>
    </source>
</evidence>
<organism evidence="6 7">
    <name type="scientific">Metabacillus mangrovi</name>
    <dbReference type="NCBI Taxonomy" id="1491830"/>
    <lineage>
        <taxon>Bacteria</taxon>
        <taxon>Bacillati</taxon>
        <taxon>Bacillota</taxon>
        <taxon>Bacilli</taxon>
        <taxon>Bacillales</taxon>
        <taxon>Bacillaceae</taxon>
        <taxon>Metabacillus</taxon>
    </lineage>
</organism>
<accession>A0A7X2S4X5</accession>
<feature type="transmembrane region" description="Helical" evidence="5">
    <location>
        <begin position="103"/>
        <end position="123"/>
    </location>
</feature>
<dbReference type="Pfam" id="PF07457">
    <property type="entry name" value="DUF1516"/>
    <property type="match status" value="1"/>
</dbReference>
<sequence length="127" mass="14148">MVKWVRKGGDDMTHWHIAAWILAVILFFAVYVLYKKGRMKSAAVLHGILRLDYLLVLASGFYLVASVSITFGHLMKAALGILTIGFLEIVAVHKKKGESYKPLWIFCLAVLGGTILLGLYLPLGIRF</sequence>
<reference evidence="6 7" key="1">
    <citation type="journal article" date="2017" name="Int. J. Syst. Evol. Microbiol.">
        <title>Bacillus mangrovi sp. nov., isolated from a sediment sample from a mangrove forest.</title>
        <authorList>
            <person name="Gupta V."/>
            <person name="Singh P.K."/>
            <person name="Korpole S."/>
            <person name="Tanuku N.R.S."/>
            <person name="Pinnaka A.K."/>
        </authorList>
    </citation>
    <scope>NUCLEOTIDE SEQUENCE [LARGE SCALE GENOMIC DNA]</scope>
    <source>
        <strain evidence="6 7">KCTC 33872</strain>
    </source>
</reference>